<sequence>MKYSIIICPNDKNSKATLHALGFINALINKKPQHISVFFYGYAVETAFMIQSAWHEVARNNVTLTACSTIAESYLNQQLKTAPYFNLAGLGQWMEAIMDADKYIEFG</sequence>
<organism evidence="1">
    <name type="scientific">hydrothermal vent metagenome</name>
    <dbReference type="NCBI Taxonomy" id="652676"/>
    <lineage>
        <taxon>unclassified sequences</taxon>
        <taxon>metagenomes</taxon>
        <taxon>ecological metagenomes</taxon>
    </lineage>
</organism>
<dbReference type="InterPro" id="IPR003787">
    <property type="entry name" value="Sulphur_relay_DsrE/F-like"/>
</dbReference>
<accession>A0A3B0UT43</accession>
<protein>
    <submittedName>
        <fullName evidence="1">Uncharacterized protein</fullName>
    </submittedName>
</protein>
<proteinExistence type="predicted"/>
<reference evidence="1" key="1">
    <citation type="submission" date="2018-06" db="EMBL/GenBank/DDBJ databases">
        <authorList>
            <person name="Zhirakovskaya E."/>
        </authorList>
    </citation>
    <scope>NUCLEOTIDE SEQUENCE</scope>
</reference>
<dbReference type="AlphaFoldDB" id="A0A3B0UT43"/>
<dbReference type="InterPro" id="IPR027396">
    <property type="entry name" value="DsrEFH-like"/>
</dbReference>
<name>A0A3B0UT43_9ZZZZ</name>
<evidence type="ECO:0000313" key="1">
    <source>
        <dbReference type="EMBL" id="VAW34271.1"/>
    </source>
</evidence>
<gene>
    <name evidence="1" type="ORF">MNBD_GAMMA01-1579</name>
</gene>
<dbReference type="EMBL" id="UOEW01000069">
    <property type="protein sequence ID" value="VAW34271.1"/>
    <property type="molecule type" value="Genomic_DNA"/>
</dbReference>
<dbReference type="Pfam" id="PF02635">
    <property type="entry name" value="DsrE"/>
    <property type="match status" value="1"/>
</dbReference>
<dbReference type="Gene3D" id="3.40.1260.10">
    <property type="entry name" value="DsrEFH-like"/>
    <property type="match status" value="1"/>
</dbReference>
<dbReference type="SUPFAM" id="SSF75169">
    <property type="entry name" value="DsrEFH-like"/>
    <property type="match status" value="1"/>
</dbReference>